<dbReference type="InterPro" id="IPR027417">
    <property type="entry name" value="P-loop_NTPase"/>
</dbReference>
<dbReference type="EMBL" id="UINC01191627">
    <property type="protein sequence ID" value="SVE06365.1"/>
    <property type="molecule type" value="Genomic_DNA"/>
</dbReference>
<sequence>MEKIKSLEIETKMRKQRKYSININKFPLDLYKEQSPQIFNLITAWKNWISKKNSFLPSKWAESITEILKNMNWPGEEKKLTEKENHIFESWKKCLDQLTSLNSIFGRIQRREAVEYLISIAERCFFPEKSKDHLIQVIKLSESREMKFDHTWVVGCHFESLPPSPEPNTLIPLEYRKKHQLPHSNAKWELENSEQFLDNIFHNSPDVVLSYPSQDGDALLEPSPIIKNFPNANGFILPSSKIKDQISNTVN</sequence>
<dbReference type="SUPFAM" id="SSF52540">
    <property type="entry name" value="P-loop containing nucleoside triphosphate hydrolases"/>
    <property type="match status" value="1"/>
</dbReference>
<protein>
    <recommendedName>
        <fullName evidence="2">PD-(D/E)XK endonuclease-like domain-containing protein</fullName>
    </recommendedName>
</protein>
<reference evidence="1" key="1">
    <citation type="submission" date="2018-05" db="EMBL/GenBank/DDBJ databases">
        <authorList>
            <person name="Lanie J.A."/>
            <person name="Ng W.-L."/>
            <person name="Kazmierczak K.M."/>
            <person name="Andrzejewski T.M."/>
            <person name="Davidsen T.M."/>
            <person name="Wayne K.J."/>
            <person name="Tettelin H."/>
            <person name="Glass J.I."/>
            <person name="Rusch D."/>
            <person name="Podicherti R."/>
            <person name="Tsui H.-C.T."/>
            <person name="Winkler M.E."/>
        </authorList>
    </citation>
    <scope>NUCLEOTIDE SEQUENCE</scope>
</reference>
<dbReference type="Gene3D" id="3.40.50.300">
    <property type="entry name" value="P-loop containing nucleotide triphosphate hydrolases"/>
    <property type="match status" value="1"/>
</dbReference>
<gene>
    <name evidence="1" type="ORF">METZ01_LOCUS459219</name>
</gene>
<accession>A0A383AGS8</accession>
<name>A0A383AGS8_9ZZZZ</name>
<evidence type="ECO:0008006" key="2">
    <source>
        <dbReference type="Google" id="ProtNLM"/>
    </source>
</evidence>
<dbReference type="AlphaFoldDB" id="A0A383AGS8"/>
<feature type="non-terminal residue" evidence="1">
    <location>
        <position position="251"/>
    </location>
</feature>
<evidence type="ECO:0000313" key="1">
    <source>
        <dbReference type="EMBL" id="SVE06365.1"/>
    </source>
</evidence>
<organism evidence="1">
    <name type="scientific">marine metagenome</name>
    <dbReference type="NCBI Taxonomy" id="408172"/>
    <lineage>
        <taxon>unclassified sequences</taxon>
        <taxon>metagenomes</taxon>
        <taxon>ecological metagenomes</taxon>
    </lineage>
</organism>
<proteinExistence type="predicted"/>